<feature type="active site" description="Proton acceptor" evidence="2">
    <location>
        <position position="142"/>
    </location>
</feature>
<dbReference type="NCBIfam" id="TIGR03570">
    <property type="entry name" value="NeuD_NnaD"/>
    <property type="match status" value="1"/>
</dbReference>
<dbReference type="RefSeq" id="WP_090681277.1">
    <property type="nucleotide sequence ID" value="NZ_CADERL010000001.1"/>
</dbReference>
<dbReference type="InterPro" id="IPR050179">
    <property type="entry name" value="Trans_hexapeptide_repeat"/>
</dbReference>
<sequence>MARPDIVLWGGTGQAKVLRELIGDDFALQAVFDNSPTVAPPFADIPLIRGWNGFLEWHAAREPRPCHFLVAIGGDRGKVRVEIQAQLERAGLLAAVAVHRTAFVARNARLGPGSQILAQAAVCVEAEVGTACIVNTSASVDHECWLGHGVHVAPGAHLAGEVQVGDFSMIGAGATVLPRIRIGRHCVVGAGAVVTRDLPDGAVAYGNPARIVRYASEPPATPA</sequence>
<dbReference type="InterPro" id="IPR001451">
    <property type="entry name" value="Hexapep"/>
</dbReference>
<name>A0A1G7PVZ6_9BURK</name>
<keyword evidence="4" id="KW-0012">Acyltransferase</keyword>
<evidence type="ECO:0000256" key="1">
    <source>
        <dbReference type="ARBA" id="ARBA00007274"/>
    </source>
</evidence>
<dbReference type="InterPro" id="IPR011004">
    <property type="entry name" value="Trimer_LpxA-like_sf"/>
</dbReference>
<comment type="similarity">
    <text evidence="1">Belongs to the transferase hexapeptide repeat family.</text>
</comment>
<evidence type="ECO:0000313" key="4">
    <source>
        <dbReference type="EMBL" id="SDF90428.1"/>
    </source>
</evidence>
<reference evidence="4 5" key="1">
    <citation type="submission" date="2016-10" db="EMBL/GenBank/DDBJ databases">
        <authorList>
            <person name="de Groot N.N."/>
        </authorList>
    </citation>
    <scope>NUCLEOTIDE SEQUENCE [LARGE SCALE GENOMIC DNA]</scope>
    <source>
        <strain evidence="4 5">LMG 2247</strain>
    </source>
</reference>
<dbReference type="InterPro" id="IPR020019">
    <property type="entry name" value="AcTrfase_PglD-like"/>
</dbReference>
<evidence type="ECO:0000256" key="2">
    <source>
        <dbReference type="PIRSR" id="PIRSR620019-1"/>
    </source>
</evidence>
<organism evidence="4 5">
    <name type="scientific">Paraburkholderia phenazinium</name>
    <dbReference type="NCBI Taxonomy" id="60549"/>
    <lineage>
        <taxon>Bacteria</taxon>
        <taxon>Pseudomonadati</taxon>
        <taxon>Pseudomonadota</taxon>
        <taxon>Betaproteobacteria</taxon>
        <taxon>Burkholderiales</taxon>
        <taxon>Burkholderiaceae</taxon>
        <taxon>Paraburkholderia</taxon>
    </lineage>
</organism>
<dbReference type="PANTHER" id="PTHR43300">
    <property type="entry name" value="ACETYLTRANSFERASE"/>
    <property type="match status" value="1"/>
</dbReference>
<feature type="binding site" evidence="3">
    <location>
        <position position="151"/>
    </location>
    <ligand>
        <name>acetyl-CoA</name>
        <dbReference type="ChEBI" id="CHEBI:57288"/>
    </ligand>
</feature>
<dbReference type="Gene3D" id="2.160.10.10">
    <property type="entry name" value="Hexapeptide repeat proteins"/>
    <property type="match status" value="1"/>
</dbReference>
<dbReference type="AlphaFoldDB" id="A0A1G7PVZ6"/>
<gene>
    <name evidence="4" type="ORF">SAMN05216466_101481</name>
</gene>
<dbReference type="SUPFAM" id="SSF51161">
    <property type="entry name" value="Trimeric LpxA-like enzymes"/>
    <property type="match status" value="1"/>
</dbReference>
<feature type="binding site" evidence="3">
    <location>
        <position position="73"/>
    </location>
    <ligand>
        <name>substrate</name>
    </ligand>
</feature>
<dbReference type="Pfam" id="PF00132">
    <property type="entry name" value="Hexapep"/>
    <property type="match status" value="1"/>
</dbReference>
<dbReference type="PANTHER" id="PTHR43300:SF7">
    <property type="entry name" value="UDP-N-ACETYLBACILLOSAMINE N-ACETYLTRANSFERASE"/>
    <property type="match status" value="1"/>
</dbReference>
<dbReference type="EMBL" id="FNCJ01000001">
    <property type="protein sequence ID" value="SDF90428.1"/>
    <property type="molecule type" value="Genomic_DNA"/>
</dbReference>
<dbReference type="Proteomes" id="UP000199706">
    <property type="component" value="Unassembled WGS sequence"/>
</dbReference>
<protein>
    <submittedName>
        <fullName evidence="4">Sugar O-acyltransferase, sialic acid O-acetyltransferase NeuD family</fullName>
    </submittedName>
</protein>
<keyword evidence="4" id="KW-0808">Transferase</keyword>
<dbReference type="CDD" id="cd03360">
    <property type="entry name" value="LbH_AT_putative"/>
    <property type="match status" value="1"/>
</dbReference>
<feature type="site" description="Increases basicity of active site His" evidence="2">
    <location>
        <position position="143"/>
    </location>
</feature>
<proteinExistence type="inferred from homology"/>
<dbReference type="GO" id="GO:0016746">
    <property type="term" value="F:acyltransferase activity"/>
    <property type="evidence" value="ECO:0007669"/>
    <property type="project" value="UniProtKB-KW"/>
</dbReference>
<dbReference type="OrthoDB" id="9794407at2"/>
<evidence type="ECO:0000256" key="3">
    <source>
        <dbReference type="PIRSR" id="PIRSR620019-2"/>
    </source>
</evidence>
<evidence type="ECO:0000313" key="5">
    <source>
        <dbReference type="Proteomes" id="UP000199706"/>
    </source>
</evidence>
<accession>A0A1G7PVZ6</accession>